<reference evidence="2" key="1">
    <citation type="submission" date="2013-11" db="EMBL/GenBank/DDBJ databases">
        <title>Genome sequence of the fusiform rust pathogen reveals effectors for host alternation and coevolution with pine.</title>
        <authorList>
            <consortium name="DOE Joint Genome Institute"/>
            <person name="Smith K."/>
            <person name="Pendleton A."/>
            <person name="Kubisiak T."/>
            <person name="Anderson C."/>
            <person name="Salamov A."/>
            <person name="Aerts A."/>
            <person name="Riley R."/>
            <person name="Clum A."/>
            <person name="Lindquist E."/>
            <person name="Ence D."/>
            <person name="Campbell M."/>
            <person name="Kronenberg Z."/>
            <person name="Feau N."/>
            <person name="Dhillon B."/>
            <person name="Hamelin R."/>
            <person name="Burleigh J."/>
            <person name="Smith J."/>
            <person name="Yandell M."/>
            <person name="Nelson C."/>
            <person name="Grigoriev I."/>
            <person name="Davis J."/>
        </authorList>
    </citation>
    <scope>NUCLEOTIDE SEQUENCE</scope>
    <source>
        <strain evidence="2">G11</strain>
    </source>
</reference>
<dbReference type="PANTHER" id="PTHR38701:SF1">
    <property type="entry name" value="UP-REGULATED DURING SEPTATION PROTEIN 1 DOMAIN-CONTAINING PROTEIN"/>
    <property type="match status" value="1"/>
</dbReference>
<feature type="region of interest" description="Disordered" evidence="1">
    <location>
        <begin position="269"/>
        <end position="293"/>
    </location>
</feature>
<feature type="region of interest" description="Disordered" evidence="1">
    <location>
        <begin position="72"/>
        <end position="111"/>
    </location>
</feature>
<protein>
    <submittedName>
        <fullName evidence="2">Uncharacterized protein</fullName>
    </submittedName>
</protein>
<dbReference type="AlphaFoldDB" id="A0A9P6NXY7"/>
<evidence type="ECO:0000313" key="2">
    <source>
        <dbReference type="EMBL" id="KAG0152462.1"/>
    </source>
</evidence>
<feature type="region of interest" description="Disordered" evidence="1">
    <location>
        <begin position="1"/>
        <end position="32"/>
    </location>
</feature>
<accession>A0A9P6NXY7</accession>
<proteinExistence type="predicted"/>
<feature type="compositionally biased region" description="Polar residues" evidence="1">
    <location>
        <begin position="12"/>
        <end position="31"/>
    </location>
</feature>
<evidence type="ECO:0000256" key="1">
    <source>
        <dbReference type="SAM" id="MobiDB-lite"/>
    </source>
</evidence>
<name>A0A9P6NXY7_9BASI</name>
<evidence type="ECO:0000313" key="3">
    <source>
        <dbReference type="Proteomes" id="UP000886653"/>
    </source>
</evidence>
<organism evidence="2 3">
    <name type="scientific">Cronartium quercuum f. sp. fusiforme G11</name>
    <dbReference type="NCBI Taxonomy" id="708437"/>
    <lineage>
        <taxon>Eukaryota</taxon>
        <taxon>Fungi</taxon>
        <taxon>Dikarya</taxon>
        <taxon>Basidiomycota</taxon>
        <taxon>Pucciniomycotina</taxon>
        <taxon>Pucciniomycetes</taxon>
        <taxon>Pucciniales</taxon>
        <taxon>Coleosporiaceae</taxon>
        <taxon>Cronartium</taxon>
    </lineage>
</organism>
<keyword evidence="3" id="KW-1185">Reference proteome</keyword>
<sequence length="293" mass="32205">MSPNDLKARARGQTQAQIDVQLTSPAHTSPDTARKEEFLEVSHHHRLLSSLLTHPIHSYNLTPSSTLASPVNLRPLSADSSDSSPVSGDWTKADGCSSRSSVHEQEKQDDETMGLCEIGEVKEEEARVNRKILDLEISNASLLAINARLERTKLKQANEIRELRQKMRERSMGHHASTPVTLDDGSSAAEESETEEGEKIESLMKVDQRFAEAIGILEGLIGRAKQALVSVPGDLGSKKVLNRIEFRADGDDDEDDEEEEEDLEANVDISITSSHLPSSNPLPTPPPLSPFFN</sequence>
<dbReference type="Proteomes" id="UP000886653">
    <property type="component" value="Unassembled WGS sequence"/>
</dbReference>
<dbReference type="PANTHER" id="PTHR38701">
    <property type="entry name" value="CHROMOSOME 8, WHOLE GENOME SHOTGUN SEQUENCE"/>
    <property type="match status" value="1"/>
</dbReference>
<gene>
    <name evidence="2" type="ORF">CROQUDRAFT_145620</name>
</gene>
<feature type="region of interest" description="Disordered" evidence="1">
    <location>
        <begin position="169"/>
        <end position="199"/>
    </location>
</feature>
<comment type="caution">
    <text evidence="2">The sequence shown here is derived from an EMBL/GenBank/DDBJ whole genome shotgun (WGS) entry which is preliminary data.</text>
</comment>
<dbReference type="OrthoDB" id="2555519at2759"/>
<dbReference type="EMBL" id="MU167208">
    <property type="protein sequence ID" value="KAG0152462.1"/>
    <property type="molecule type" value="Genomic_DNA"/>
</dbReference>
<feature type="compositionally biased region" description="Low complexity" evidence="1">
    <location>
        <begin position="77"/>
        <end position="89"/>
    </location>
</feature>
<feature type="compositionally biased region" description="Pro residues" evidence="1">
    <location>
        <begin position="280"/>
        <end position="293"/>
    </location>
</feature>